<feature type="region of interest" description="Disordered" evidence="1">
    <location>
        <begin position="220"/>
        <end position="379"/>
    </location>
</feature>
<feature type="compositionally biased region" description="Low complexity" evidence="1">
    <location>
        <begin position="44"/>
        <end position="56"/>
    </location>
</feature>
<feature type="compositionally biased region" description="Low complexity" evidence="1">
    <location>
        <begin position="112"/>
        <end position="129"/>
    </location>
</feature>
<feature type="region of interest" description="Disordered" evidence="1">
    <location>
        <begin position="14"/>
        <end position="192"/>
    </location>
</feature>
<feature type="compositionally biased region" description="Low complexity" evidence="1">
    <location>
        <begin position="177"/>
        <end position="187"/>
    </location>
</feature>
<feature type="compositionally biased region" description="Basic and acidic residues" evidence="1">
    <location>
        <begin position="133"/>
        <end position="144"/>
    </location>
</feature>
<dbReference type="AlphaFoldDB" id="A0AAN6JS75"/>
<feature type="compositionally biased region" description="Acidic residues" evidence="1">
    <location>
        <begin position="332"/>
        <end position="379"/>
    </location>
</feature>
<keyword evidence="3" id="KW-1185">Reference proteome</keyword>
<protein>
    <recommendedName>
        <fullName evidence="4">Transcription factor Iwr1 domain-containing protein</fullName>
    </recommendedName>
</protein>
<dbReference type="Proteomes" id="UP001176517">
    <property type="component" value="Unassembled WGS sequence"/>
</dbReference>
<reference evidence="2" key="1">
    <citation type="journal article" date="2023" name="PhytoFront">
        <title>Draft Genome Resources of Seven Strains of Tilletia horrida, Causal Agent of Kernel Smut of Rice.</title>
        <authorList>
            <person name="Khanal S."/>
            <person name="Antony Babu S."/>
            <person name="Zhou X.G."/>
        </authorList>
    </citation>
    <scope>NUCLEOTIDE SEQUENCE</scope>
    <source>
        <strain evidence="2">TX6</strain>
    </source>
</reference>
<organism evidence="2 3">
    <name type="scientific">Tilletia horrida</name>
    <dbReference type="NCBI Taxonomy" id="155126"/>
    <lineage>
        <taxon>Eukaryota</taxon>
        <taxon>Fungi</taxon>
        <taxon>Dikarya</taxon>
        <taxon>Basidiomycota</taxon>
        <taxon>Ustilaginomycotina</taxon>
        <taxon>Exobasidiomycetes</taxon>
        <taxon>Tilletiales</taxon>
        <taxon>Tilletiaceae</taxon>
        <taxon>Tilletia</taxon>
    </lineage>
</organism>
<accession>A0AAN6JS75</accession>
<proteinExistence type="predicted"/>
<sequence length="379" mass="40573">MSVVPALQVATSAAAFNLRSEGERSKSSRRRHRTDEDDENEAPASQQQQASSSSGQDSHLNVRSVDPSSSAAHQQLQQGESAAQTEAGPARKRRRKSRPHLLGGSIAPGPWSVSDLDNSTTSSSPNSSVHLKRSAEGRSRERGDSSSPAKRIPPAGRSVLGDGFNTGGAQDAAPKASGSLTTTTSKGSEVDAADAMAVDDIDQKFADMLQEFLRLEAPMKSQHVDFSQLVEPPRRSSSKGKAPARTPKERIIPGMGPRPSDKKPGSSTGLGADGALLDSANSSDWEDEEEGDHGRSKKRQEETADDSSDPDYDREGEDEDSNSEGFYRNDYPEGEGNDDDAGMFFNSEEEEDEDEEAEASDQYGDELDYGAGGDGDDFE</sequence>
<evidence type="ECO:0000256" key="1">
    <source>
        <dbReference type="SAM" id="MobiDB-lite"/>
    </source>
</evidence>
<evidence type="ECO:0008006" key="4">
    <source>
        <dbReference type="Google" id="ProtNLM"/>
    </source>
</evidence>
<evidence type="ECO:0000313" key="2">
    <source>
        <dbReference type="EMBL" id="KAK0551505.1"/>
    </source>
</evidence>
<comment type="caution">
    <text evidence="2">The sequence shown here is derived from an EMBL/GenBank/DDBJ whole genome shotgun (WGS) entry which is preliminary data.</text>
</comment>
<feature type="compositionally biased region" description="Acidic residues" evidence="1">
    <location>
        <begin position="303"/>
        <end position="322"/>
    </location>
</feature>
<gene>
    <name evidence="2" type="ORF">OC846_003283</name>
</gene>
<name>A0AAN6JS75_9BASI</name>
<feature type="compositionally biased region" description="Polar residues" evidence="1">
    <location>
        <begin position="57"/>
        <end position="84"/>
    </location>
</feature>
<evidence type="ECO:0000313" key="3">
    <source>
        <dbReference type="Proteomes" id="UP001176517"/>
    </source>
</evidence>
<feature type="compositionally biased region" description="Basic residues" evidence="1">
    <location>
        <begin position="90"/>
        <end position="99"/>
    </location>
</feature>
<dbReference type="EMBL" id="JAPDMZ010000076">
    <property type="protein sequence ID" value="KAK0551505.1"/>
    <property type="molecule type" value="Genomic_DNA"/>
</dbReference>